<dbReference type="GO" id="GO:0008525">
    <property type="term" value="F:phosphatidylcholine transporter activity"/>
    <property type="evidence" value="ECO:0007669"/>
    <property type="project" value="TreeGrafter"/>
</dbReference>
<dbReference type="InterPro" id="IPR001666">
    <property type="entry name" value="PI_transfer"/>
</dbReference>
<evidence type="ECO:0000259" key="1">
    <source>
        <dbReference type="Pfam" id="PF02121"/>
    </source>
</evidence>
<reference evidence="2 3" key="1">
    <citation type="journal article" date="2018" name="Mol. Biol. Evol.">
        <title>Analysis of the draft genome of the red seaweed Gracilariopsis chorda provides insights into genome size evolution in Rhodophyta.</title>
        <authorList>
            <person name="Lee J."/>
            <person name="Yang E.C."/>
            <person name="Graf L."/>
            <person name="Yang J.H."/>
            <person name="Qiu H."/>
            <person name="Zel Zion U."/>
            <person name="Chan C.X."/>
            <person name="Stephens T.G."/>
            <person name="Weber A.P.M."/>
            <person name="Boo G.H."/>
            <person name="Boo S.M."/>
            <person name="Kim K.M."/>
            <person name="Shin Y."/>
            <person name="Jung M."/>
            <person name="Lee S.J."/>
            <person name="Yim H.S."/>
            <person name="Lee J.H."/>
            <person name="Bhattacharya D."/>
            <person name="Yoon H.S."/>
        </authorList>
    </citation>
    <scope>NUCLEOTIDE SEQUENCE [LARGE SCALE GENOMIC DNA]</scope>
    <source>
        <strain evidence="2 3">SKKU-2015</strain>
        <tissue evidence="2">Whole body</tissue>
    </source>
</reference>
<name>A0A2V3J6M5_9FLOR</name>
<dbReference type="InterPro" id="IPR055261">
    <property type="entry name" value="PI_transfer_N"/>
</dbReference>
<dbReference type="Gene3D" id="3.30.530.20">
    <property type="match status" value="1"/>
</dbReference>
<dbReference type="OrthoDB" id="18453at2759"/>
<keyword evidence="3" id="KW-1185">Reference proteome</keyword>
<proteinExistence type="predicted"/>
<dbReference type="EMBL" id="NBIV01000001">
    <property type="protein sequence ID" value="PXF50078.1"/>
    <property type="molecule type" value="Genomic_DNA"/>
</dbReference>
<dbReference type="InterPro" id="IPR023393">
    <property type="entry name" value="START-like_dom_sf"/>
</dbReference>
<dbReference type="PRINTS" id="PR00391">
    <property type="entry name" value="PITRANSFER"/>
</dbReference>
<dbReference type="GO" id="GO:0005737">
    <property type="term" value="C:cytoplasm"/>
    <property type="evidence" value="ECO:0007669"/>
    <property type="project" value="TreeGrafter"/>
</dbReference>
<dbReference type="GO" id="GO:0031210">
    <property type="term" value="F:phosphatidylcholine binding"/>
    <property type="evidence" value="ECO:0007669"/>
    <property type="project" value="TreeGrafter"/>
</dbReference>
<protein>
    <submittedName>
        <fullName evidence="2">Phosphatidylinositol transfer protein 3</fullName>
    </submittedName>
</protein>
<comment type="caution">
    <text evidence="2">The sequence shown here is derived from an EMBL/GenBank/DDBJ whole genome shotgun (WGS) entry which is preliminary data.</text>
</comment>
<dbReference type="GO" id="GO:0035091">
    <property type="term" value="F:phosphatidylinositol binding"/>
    <property type="evidence" value="ECO:0007669"/>
    <property type="project" value="TreeGrafter"/>
</dbReference>
<feature type="domain" description="Phosphatidylinositol transfer protein N-terminal" evidence="1">
    <location>
        <begin position="1"/>
        <end position="245"/>
    </location>
</feature>
<dbReference type="PANTHER" id="PTHR10658">
    <property type="entry name" value="PHOSPHATIDYLINOSITOL TRANSFER PROTEIN"/>
    <property type="match status" value="1"/>
</dbReference>
<dbReference type="SUPFAM" id="SSF55961">
    <property type="entry name" value="Bet v1-like"/>
    <property type="match status" value="1"/>
</dbReference>
<dbReference type="GO" id="GO:0008526">
    <property type="term" value="F:phosphatidylinositol transfer activity"/>
    <property type="evidence" value="ECO:0007669"/>
    <property type="project" value="TreeGrafter"/>
</dbReference>
<dbReference type="PANTHER" id="PTHR10658:SF54">
    <property type="entry name" value="CYTOPLASMIC PHOSPHATIDYLINOSITOL TRANSFER PROTEIN 1"/>
    <property type="match status" value="1"/>
</dbReference>
<evidence type="ECO:0000313" key="2">
    <source>
        <dbReference type="EMBL" id="PXF50078.1"/>
    </source>
</evidence>
<dbReference type="STRING" id="448386.A0A2V3J6M5"/>
<sequence length="301" mass="34444">MLIKEYRIPFPATLEEYRIGMLYMVARATEEENRRSNGQPTVQLVTRRSFEDKKRGIKGIYTEKYVHTRNFLPSFMKVFLAEQKCILVEKAWNAFPDYCLTTYENHLLGRSFHLSVESRYIGNDRGCVENALKLSEEELAHREVVDLNIASEEHLKMTAETNVAKFESRVSKRSRLDAQGEWIAQGSPVMCCYKVVRFDVSAKGMPARRIEQWGHRNAMQAAFVHYNRQVLCWMDQWYGLDISAVDGLCGKRGELGAISERKHGLRPRIEAAATVLATELAAESTAGLAFFFADQTNPFIT</sequence>
<dbReference type="Proteomes" id="UP000247409">
    <property type="component" value="Unassembled WGS sequence"/>
</dbReference>
<gene>
    <name evidence="2" type="ORF">BWQ96_00238</name>
</gene>
<dbReference type="Pfam" id="PF02121">
    <property type="entry name" value="IP_trans"/>
    <property type="match status" value="1"/>
</dbReference>
<dbReference type="AlphaFoldDB" id="A0A2V3J6M5"/>
<accession>A0A2V3J6M5</accession>
<evidence type="ECO:0000313" key="3">
    <source>
        <dbReference type="Proteomes" id="UP000247409"/>
    </source>
</evidence>
<organism evidence="2 3">
    <name type="scientific">Gracilariopsis chorda</name>
    <dbReference type="NCBI Taxonomy" id="448386"/>
    <lineage>
        <taxon>Eukaryota</taxon>
        <taxon>Rhodophyta</taxon>
        <taxon>Florideophyceae</taxon>
        <taxon>Rhodymeniophycidae</taxon>
        <taxon>Gracilariales</taxon>
        <taxon>Gracilariaceae</taxon>
        <taxon>Gracilariopsis</taxon>
    </lineage>
</organism>